<dbReference type="Gene3D" id="3.60.110.10">
    <property type="entry name" value="Carbon-nitrogen hydrolase"/>
    <property type="match status" value="1"/>
</dbReference>
<accession>A0A142EN39</accession>
<dbReference type="InterPro" id="IPR036526">
    <property type="entry name" value="C-N_Hydrolase_sf"/>
</dbReference>
<dbReference type="AlphaFoldDB" id="A0A142EN39"/>
<reference evidence="4" key="1">
    <citation type="submission" date="2015-09" db="EMBL/GenBank/DDBJ databases">
        <title>Complete sequence of Algoriphagus sp. M8-2.</title>
        <authorList>
            <person name="Shintani M."/>
        </authorList>
    </citation>
    <scope>NUCLEOTIDE SEQUENCE [LARGE SCALE GENOMIC DNA]</scope>
    <source>
        <strain evidence="4">M8-2</strain>
    </source>
</reference>
<evidence type="ECO:0000256" key="1">
    <source>
        <dbReference type="ARBA" id="ARBA00022801"/>
    </source>
</evidence>
<name>A0A142EN39_9BACT</name>
<keyword evidence="4" id="KW-1185">Reference proteome</keyword>
<reference evidence="3 4" key="2">
    <citation type="journal article" date="2016" name="Genome Announc.">
        <title>Complete Genome Sequence of Algoriphagus sp. Strain M8-2, Isolated from a Brackish Lake.</title>
        <authorList>
            <person name="Muraguchi Y."/>
            <person name="Kushimoto K."/>
            <person name="Ohtsubo Y."/>
            <person name="Suzuki T."/>
            <person name="Dohra H."/>
            <person name="Kimbara K."/>
            <person name="Shintani M."/>
        </authorList>
    </citation>
    <scope>NUCLEOTIDE SEQUENCE [LARGE SCALE GENOMIC DNA]</scope>
    <source>
        <strain evidence="3 4">M8-2</strain>
    </source>
</reference>
<evidence type="ECO:0000313" key="4">
    <source>
        <dbReference type="Proteomes" id="UP000073816"/>
    </source>
</evidence>
<dbReference type="RefSeq" id="WP_067546267.1">
    <property type="nucleotide sequence ID" value="NZ_CP012836.1"/>
</dbReference>
<dbReference type="SUPFAM" id="SSF56317">
    <property type="entry name" value="Carbon-nitrogen hydrolase"/>
    <property type="match status" value="1"/>
</dbReference>
<keyword evidence="1" id="KW-0378">Hydrolase</keyword>
<sequence>MKRTIITVLILLVFVGLIWSYEGRNTELPIPKSHLTTIEFVNSFDTLDRTLVGVQPYMELTDYLSASNFQNKIELYLQEAANSGMLSEKSLVLFPEYLGTWLVLEGEKKSITEAETLEEGLSLMVASNLFEFLVRLPQTGTESDHAAAAIFRMKSRKMAKIYYNTFSELSKKFNTHIAAGSIILPGARAEEGELVIEPDHPLENVSFIFGPDGKITGLATRKAYPIASEQPFLTATSSEDIPTYSLPIGKTSLLICADSWYSEAYQKAVEGNVEIILVPSYCTGDQTMSQLWQGYSGYDEPQDVDQADIGKITERAAWEKYALPGKISKTKAQLGMNVFLRGKFWELGTDGQPFLIRDGQLLDLTPAEKAGIWAIKF</sequence>
<dbReference type="InterPro" id="IPR050345">
    <property type="entry name" value="Aliph_Amidase/BUP"/>
</dbReference>
<dbReference type="InterPro" id="IPR003010">
    <property type="entry name" value="C-N_Hydrolase"/>
</dbReference>
<gene>
    <name evidence="3" type="ORF">AO498_08950</name>
</gene>
<evidence type="ECO:0000313" key="3">
    <source>
        <dbReference type="EMBL" id="AMQ56544.1"/>
    </source>
</evidence>
<proteinExistence type="predicted"/>
<protein>
    <recommendedName>
        <fullName evidence="2">CN hydrolase domain-containing protein</fullName>
    </recommendedName>
</protein>
<dbReference type="Proteomes" id="UP000073816">
    <property type="component" value="Chromosome"/>
</dbReference>
<dbReference type="OrthoDB" id="9811121at2"/>
<dbReference type="PANTHER" id="PTHR43674">
    <property type="entry name" value="NITRILASE C965.09-RELATED"/>
    <property type="match status" value="1"/>
</dbReference>
<evidence type="ECO:0000259" key="2">
    <source>
        <dbReference type="Pfam" id="PF00795"/>
    </source>
</evidence>
<dbReference type="PATRIC" id="fig|1727163.4.peg.1869"/>
<dbReference type="STRING" id="1727163.AO498_08950"/>
<organism evidence="3 4">
    <name type="scientific">Algoriphagus sanaruensis</name>
    <dbReference type="NCBI Taxonomy" id="1727163"/>
    <lineage>
        <taxon>Bacteria</taxon>
        <taxon>Pseudomonadati</taxon>
        <taxon>Bacteroidota</taxon>
        <taxon>Cytophagia</taxon>
        <taxon>Cytophagales</taxon>
        <taxon>Cyclobacteriaceae</taxon>
        <taxon>Algoriphagus</taxon>
    </lineage>
</organism>
<dbReference type="KEGG" id="alm:AO498_08950"/>
<dbReference type="EMBL" id="CP012836">
    <property type="protein sequence ID" value="AMQ56544.1"/>
    <property type="molecule type" value="Genomic_DNA"/>
</dbReference>
<dbReference type="PANTHER" id="PTHR43674:SF13">
    <property type="entry name" value="CN HYDROLASE DOMAIN-CONTAINING PROTEIN"/>
    <property type="match status" value="1"/>
</dbReference>
<dbReference type="Pfam" id="PF00795">
    <property type="entry name" value="CN_hydrolase"/>
    <property type="match status" value="1"/>
</dbReference>
<dbReference type="GO" id="GO:0016811">
    <property type="term" value="F:hydrolase activity, acting on carbon-nitrogen (but not peptide) bonds, in linear amides"/>
    <property type="evidence" value="ECO:0007669"/>
    <property type="project" value="TreeGrafter"/>
</dbReference>
<feature type="domain" description="CN hydrolase" evidence="2">
    <location>
        <begin position="71"/>
        <end position="293"/>
    </location>
</feature>